<organism evidence="8 9">
    <name type="scientific">Actinoallomurus liliacearum</name>
    <dbReference type="NCBI Taxonomy" id="1080073"/>
    <lineage>
        <taxon>Bacteria</taxon>
        <taxon>Bacillati</taxon>
        <taxon>Actinomycetota</taxon>
        <taxon>Actinomycetes</taxon>
        <taxon>Streptosporangiales</taxon>
        <taxon>Thermomonosporaceae</taxon>
        <taxon>Actinoallomurus</taxon>
    </lineage>
</organism>
<dbReference type="Gene3D" id="1.20.1250.20">
    <property type="entry name" value="MFS general substrate transporter like domains"/>
    <property type="match status" value="1"/>
</dbReference>
<accession>A0ABP8TLJ6</accession>
<keyword evidence="9" id="KW-1185">Reference proteome</keyword>
<dbReference type="PROSITE" id="PS50850">
    <property type="entry name" value="MFS"/>
    <property type="match status" value="1"/>
</dbReference>
<keyword evidence="5 6" id="KW-0472">Membrane</keyword>
<feature type="transmembrane region" description="Helical" evidence="6">
    <location>
        <begin position="100"/>
        <end position="121"/>
    </location>
</feature>
<dbReference type="InterPro" id="IPR020846">
    <property type="entry name" value="MFS_dom"/>
</dbReference>
<comment type="subcellular location">
    <subcellularLocation>
        <location evidence="1">Cell membrane</location>
        <topology evidence="1">Multi-pass membrane protein</topology>
    </subcellularLocation>
</comment>
<evidence type="ECO:0000256" key="3">
    <source>
        <dbReference type="ARBA" id="ARBA00022692"/>
    </source>
</evidence>
<keyword evidence="4 6" id="KW-1133">Transmembrane helix</keyword>
<protein>
    <submittedName>
        <fullName evidence="8">MFS transporter</fullName>
    </submittedName>
</protein>
<sequence>MTLTRAGVALGALSGACFVSVTSENLPVALLPDLAAGFAVPDSAIGLLVTGYAIVVAVTVVPLVALTARWNRRTAVLVPVAAIAASNLLLAVAPNYGVAVVARVVSAVGHGVFWSVVAPIAARMLGPQQAGRATAVVFAGNSLAFLFGLPLTSWLGATAGWRLTAVAVAGAAALSLAVIHATIDPLPPEEATSGRRPADVRSTVTDRSLISVNLVTMIVIFGHFTAFTYITAIIAHYAHLTGSTTSSLLFAHGTAGLLGLTLIGRHVDRHPRTTALIVTGGLTACMLVLLIVGADSHLAAGAAIVLWAVPAGGMPVVLQAAVLRTAAVSKDLASAVYIVAYQIGIAAGAAIGGTFVDHGALPAAVAVTAVCGLSVTIATARSVAFKRRAAGAVPSKETV</sequence>
<keyword evidence="3 6" id="KW-0812">Transmembrane</keyword>
<comment type="caution">
    <text evidence="8">The sequence shown here is derived from an EMBL/GenBank/DDBJ whole genome shotgun (WGS) entry which is preliminary data.</text>
</comment>
<dbReference type="InterPro" id="IPR011701">
    <property type="entry name" value="MFS"/>
</dbReference>
<dbReference type="PANTHER" id="PTHR43124:SF3">
    <property type="entry name" value="CHLORAMPHENICOL EFFLUX PUMP RV0191"/>
    <property type="match status" value="1"/>
</dbReference>
<feature type="transmembrane region" description="Helical" evidence="6">
    <location>
        <begin position="214"/>
        <end position="238"/>
    </location>
</feature>
<feature type="domain" description="Major facilitator superfamily (MFS) profile" evidence="7">
    <location>
        <begin position="9"/>
        <end position="383"/>
    </location>
</feature>
<dbReference type="SUPFAM" id="SSF103473">
    <property type="entry name" value="MFS general substrate transporter"/>
    <property type="match status" value="1"/>
</dbReference>
<evidence type="ECO:0000313" key="9">
    <source>
        <dbReference type="Proteomes" id="UP001500212"/>
    </source>
</evidence>
<evidence type="ECO:0000256" key="5">
    <source>
        <dbReference type="ARBA" id="ARBA00023136"/>
    </source>
</evidence>
<feature type="transmembrane region" description="Helical" evidence="6">
    <location>
        <begin position="244"/>
        <end position="263"/>
    </location>
</feature>
<dbReference type="InterPro" id="IPR050189">
    <property type="entry name" value="MFS_Efflux_Transporters"/>
</dbReference>
<dbReference type="PANTHER" id="PTHR43124">
    <property type="entry name" value="PURINE EFFLUX PUMP PBUE"/>
    <property type="match status" value="1"/>
</dbReference>
<proteinExistence type="predicted"/>
<evidence type="ECO:0000256" key="6">
    <source>
        <dbReference type="SAM" id="Phobius"/>
    </source>
</evidence>
<dbReference type="Proteomes" id="UP001500212">
    <property type="component" value="Unassembled WGS sequence"/>
</dbReference>
<dbReference type="PROSITE" id="PS51257">
    <property type="entry name" value="PROKAR_LIPOPROTEIN"/>
    <property type="match status" value="1"/>
</dbReference>
<feature type="transmembrane region" description="Helical" evidence="6">
    <location>
        <begin position="361"/>
        <end position="380"/>
    </location>
</feature>
<name>A0ABP8TLJ6_9ACTN</name>
<evidence type="ECO:0000256" key="1">
    <source>
        <dbReference type="ARBA" id="ARBA00004651"/>
    </source>
</evidence>
<feature type="transmembrane region" description="Helical" evidence="6">
    <location>
        <begin position="300"/>
        <end position="323"/>
    </location>
</feature>
<evidence type="ECO:0000256" key="4">
    <source>
        <dbReference type="ARBA" id="ARBA00022989"/>
    </source>
</evidence>
<feature type="transmembrane region" description="Helical" evidence="6">
    <location>
        <begin position="275"/>
        <end position="294"/>
    </location>
</feature>
<feature type="transmembrane region" description="Helical" evidence="6">
    <location>
        <begin position="47"/>
        <end position="68"/>
    </location>
</feature>
<keyword evidence="2" id="KW-1003">Cell membrane</keyword>
<feature type="transmembrane region" description="Helical" evidence="6">
    <location>
        <begin position="75"/>
        <end position="94"/>
    </location>
</feature>
<gene>
    <name evidence="8" type="ORF">GCM10023195_31990</name>
</gene>
<dbReference type="CDD" id="cd17324">
    <property type="entry name" value="MFS_NepI_like"/>
    <property type="match status" value="1"/>
</dbReference>
<dbReference type="EMBL" id="BAABHJ010000008">
    <property type="protein sequence ID" value="GAA4608210.1"/>
    <property type="molecule type" value="Genomic_DNA"/>
</dbReference>
<feature type="transmembrane region" description="Helical" evidence="6">
    <location>
        <begin position="161"/>
        <end position="183"/>
    </location>
</feature>
<dbReference type="Pfam" id="PF07690">
    <property type="entry name" value="MFS_1"/>
    <property type="match status" value="1"/>
</dbReference>
<reference evidence="9" key="1">
    <citation type="journal article" date="2019" name="Int. J. Syst. Evol. Microbiol.">
        <title>The Global Catalogue of Microorganisms (GCM) 10K type strain sequencing project: providing services to taxonomists for standard genome sequencing and annotation.</title>
        <authorList>
            <consortium name="The Broad Institute Genomics Platform"/>
            <consortium name="The Broad Institute Genome Sequencing Center for Infectious Disease"/>
            <person name="Wu L."/>
            <person name="Ma J."/>
        </authorList>
    </citation>
    <scope>NUCLEOTIDE SEQUENCE [LARGE SCALE GENOMIC DNA]</scope>
    <source>
        <strain evidence="9">JCM 17938</strain>
    </source>
</reference>
<evidence type="ECO:0000259" key="7">
    <source>
        <dbReference type="PROSITE" id="PS50850"/>
    </source>
</evidence>
<feature type="transmembrane region" description="Helical" evidence="6">
    <location>
        <begin position="133"/>
        <end position="155"/>
    </location>
</feature>
<evidence type="ECO:0000256" key="2">
    <source>
        <dbReference type="ARBA" id="ARBA00022475"/>
    </source>
</evidence>
<dbReference type="InterPro" id="IPR036259">
    <property type="entry name" value="MFS_trans_sf"/>
</dbReference>
<feature type="transmembrane region" description="Helical" evidence="6">
    <location>
        <begin position="335"/>
        <end position="355"/>
    </location>
</feature>
<evidence type="ECO:0000313" key="8">
    <source>
        <dbReference type="EMBL" id="GAA4608210.1"/>
    </source>
</evidence>